<dbReference type="InterPro" id="IPR050645">
    <property type="entry name" value="Histidine_acid_phosphatase"/>
</dbReference>
<keyword evidence="7" id="KW-0325">Glycoprotein</keyword>
<sequence length="184" mass="21025">MVVVIPDYACHNALESQDLPIPEFAKNIYPEPLKTLITEFYYASTVGTDDMIKLTEGQLFKELIGLIEAKIDGTLKPNRRMFYYSTHDFTLLSLKAILENGSISTRSYVETGSALIFELHKHLSTDEYYIKLLYIDGGSKDMEPSVINIPACGYPCDFRILKNYTNKYIISDWDEECQVIVNNL</sequence>
<proteinExistence type="inferred from homology"/>
<dbReference type="InterPro" id="IPR029033">
    <property type="entry name" value="His_PPase_superfam"/>
</dbReference>
<dbReference type="PANTHER" id="PTHR11567">
    <property type="entry name" value="ACID PHOSPHATASE-RELATED"/>
    <property type="match status" value="1"/>
</dbReference>
<dbReference type="EC" id="3.1.3.2" evidence="3"/>
<evidence type="ECO:0000256" key="5">
    <source>
        <dbReference type="ARBA" id="ARBA00022801"/>
    </source>
</evidence>
<gene>
    <name evidence="8" type="ORF">g.1790</name>
</gene>
<dbReference type="AlphaFoldDB" id="A0A1B6IV73"/>
<accession>A0A1B6IV73</accession>
<comment type="catalytic activity">
    <reaction evidence="1">
        <text>a phosphate monoester + H2O = an alcohol + phosphate</text>
        <dbReference type="Rhea" id="RHEA:15017"/>
        <dbReference type="ChEBI" id="CHEBI:15377"/>
        <dbReference type="ChEBI" id="CHEBI:30879"/>
        <dbReference type="ChEBI" id="CHEBI:43474"/>
        <dbReference type="ChEBI" id="CHEBI:67140"/>
        <dbReference type="EC" id="3.1.3.2"/>
    </reaction>
</comment>
<keyword evidence="5" id="KW-0378">Hydrolase</keyword>
<keyword evidence="4" id="KW-0732">Signal</keyword>
<protein>
    <recommendedName>
        <fullName evidence="3">acid phosphatase</fullName>
        <ecNumber evidence="3">3.1.3.2</ecNumber>
    </recommendedName>
</protein>
<comment type="similarity">
    <text evidence="2">Belongs to the histidine acid phosphatase family.</text>
</comment>
<evidence type="ECO:0000256" key="7">
    <source>
        <dbReference type="ARBA" id="ARBA00023180"/>
    </source>
</evidence>
<dbReference type="Pfam" id="PF00328">
    <property type="entry name" value="His_Phos_2"/>
    <property type="match status" value="1"/>
</dbReference>
<reference evidence="8" key="1">
    <citation type="submission" date="2015-11" db="EMBL/GenBank/DDBJ databases">
        <title>De novo transcriptome assembly of four potential Pierce s Disease insect vectors from Arizona vineyards.</title>
        <authorList>
            <person name="Tassone E.E."/>
        </authorList>
    </citation>
    <scope>NUCLEOTIDE SEQUENCE</scope>
</reference>
<evidence type="ECO:0000256" key="3">
    <source>
        <dbReference type="ARBA" id="ARBA00012646"/>
    </source>
</evidence>
<keyword evidence="6" id="KW-1015">Disulfide bond</keyword>
<name>A0A1B6IV73_9HEMI</name>
<dbReference type="EMBL" id="GECU01016870">
    <property type="protein sequence ID" value="JAS90836.1"/>
    <property type="molecule type" value="Transcribed_RNA"/>
</dbReference>
<evidence type="ECO:0000256" key="4">
    <source>
        <dbReference type="ARBA" id="ARBA00022729"/>
    </source>
</evidence>
<dbReference type="GO" id="GO:0003993">
    <property type="term" value="F:acid phosphatase activity"/>
    <property type="evidence" value="ECO:0007669"/>
    <property type="project" value="UniProtKB-EC"/>
</dbReference>
<dbReference type="PANTHER" id="PTHR11567:SF211">
    <property type="entry name" value="PROSTATIC ACID PHOSPHATASE"/>
    <property type="match status" value="1"/>
</dbReference>
<dbReference type="Gene3D" id="3.40.50.1240">
    <property type="entry name" value="Phosphoglycerate mutase-like"/>
    <property type="match status" value="1"/>
</dbReference>
<evidence type="ECO:0000313" key="8">
    <source>
        <dbReference type="EMBL" id="JAS90836.1"/>
    </source>
</evidence>
<evidence type="ECO:0000256" key="1">
    <source>
        <dbReference type="ARBA" id="ARBA00000032"/>
    </source>
</evidence>
<evidence type="ECO:0000256" key="6">
    <source>
        <dbReference type="ARBA" id="ARBA00023157"/>
    </source>
</evidence>
<organism evidence="8">
    <name type="scientific">Homalodisca liturata</name>
    <dbReference type="NCBI Taxonomy" id="320908"/>
    <lineage>
        <taxon>Eukaryota</taxon>
        <taxon>Metazoa</taxon>
        <taxon>Ecdysozoa</taxon>
        <taxon>Arthropoda</taxon>
        <taxon>Hexapoda</taxon>
        <taxon>Insecta</taxon>
        <taxon>Pterygota</taxon>
        <taxon>Neoptera</taxon>
        <taxon>Paraneoptera</taxon>
        <taxon>Hemiptera</taxon>
        <taxon>Auchenorrhyncha</taxon>
        <taxon>Membracoidea</taxon>
        <taxon>Cicadellidae</taxon>
        <taxon>Cicadellinae</taxon>
        <taxon>Proconiini</taxon>
        <taxon>Homalodisca</taxon>
    </lineage>
</organism>
<evidence type="ECO:0000256" key="2">
    <source>
        <dbReference type="ARBA" id="ARBA00005375"/>
    </source>
</evidence>
<dbReference type="SUPFAM" id="SSF53254">
    <property type="entry name" value="Phosphoglycerate mutase-like"/>
    <property type="match status" value="1"/>
</dbReference>
<dbReference type="InterPro" id="IPR000560">
    <property type="entry name" value="His_Pase_clade-2"/>
</dbReference>